<organism evidence="4 5">
    <name type="scientific">Jimgerdemannia flammicorona</name>
    <dbReference type="NCBI Taxonomy" id="994334"/>
    <lineage>
        <taxon>Eukaryota</taxon>
        <taxon>Fungi</taxon>
        <taxon>Fungi incertae sedis</taxon>
        <taxon>Mucoromycota</taxon>
        <taxon>Mucoromycotina</taxon>
        <taxon>Endogonomycetes</taxon>
        <taxon>Endogonales</taxon>
        <taxon>Endogonaceae</taxon>
        <taxon>Jimgerdemannia</taxon>
    </lineage>
</organism>
<dbReference type="InterPro" id="IPR020845">
    <property type="entry name" value="AMP-binding_CS"/>
</dbReference>
<dbReference type="GO" id="GO:0031177">
    <property type="term" value="F:phosphopantetheine binding"/>
    <property type="evidence" value="ECO:0007669"/>
    <property type="project" value="InterPro"/>
</dbReference>
<feature type="non-terminal residue" evidence="4">
    <location>
        <position position="1"/>
    </location>
</feature>
<dbReference type="Pfam" id="PF00550">
    <property type="entry name" value="PP-binding"/>
    <property type="match status" value="1"/>
</dbReference>
<dbReference type="PANTHER" id="PTHR44845:SF6">
    <property type="entry name" value="BETA-ALANINE-ACTIVATING ENZYME"/>
    <property type="match status" value="1"/>
</dbReference>
<dbReference type="PROSITE" id="PS00455">
    <property type="entry name" value="AMP_BINDING"/>
    <property type="match status" value="1"/>
</dbReference>
<dbReference type="Pfam" id="PF00501">
    <property type="entry name" value="AMP-binding"/>
    <property type="match status" value="1"/>
</dbReference>
<dbReference type="InterPro" id="IPR036736">
    <property type="entry name" value="ACP-like_sf"/>
</dbReference>
<dbReference type="SMART" id="SM00823">
    <property type="entry name" value="PKS_PP"/>
    <property type="match status" value="1"/>
</dbReference>
<dbReference type="SUPFAM" id="SSF51735">
    <property type="entry name" value="NAD(P)-binding Rossmann-fold domains"/>
    <property type="match status" value="1"/>
</dbReference>
<evidence type="ECO:0000259" key="3">
    <source>
        <dbReference type="PROSITE" id="PS50075"/>
    </source>
</evidence>
<dbReference type="Pfam" id="PF23562">
    <property type="entry name" value="AMP-binding_C_3"/>
    <property type="match status" value="1"/>
</dbReference>
<dbReference type="InterPro" id="IPR000873">
    <property type="entry name" value="AMP-dep_synth/lig_dom"/>
</dbReference>
<dbReference type="PANTHER" id="PTHR44845">
    <property type="entry name" value="CARRIER DOMAIN-CONTAINING PROTEIN"/>
    <property type="match status" value="1"/>
</dbReference>
<reference evidence="4 5" key="1">
    <citation type="journal article" date="2018" name="New Phytol.">
        <title>Phylogenomics of Endogonaceae and evolution of mycorrhizas within Mucoromycota.</title>
        <authorList>
            <person name="Chang Y."/>
            <person name="Desiro A."/>
            <person name="Na H."/>
            <person name="Sandor L."/>
            <person name="Lipzen A."/>
            <person name="Clum A."/>
            <person name="Barry K."/>
            <person name="Grigoriev I.V."/>
            <person name="Martin F.M."/>
            <person name="Stajich J.E."/>
            <person name="Smith M.E."/>
            <person name="Bonito G."/>
            <person name="Spatafora J.W."/>
        </authorList>
    </citation>
    <scope>NUCLEOTIDE SEQUENCE [LARGE SCALE GENOMIC DNA]</scope>
    <source>
        <strain evidence="4 5">AD002</strain>
    </source>
</reference>
<dbReference type="InterPro" id="IPR009081">
    <property type="entry name" value="PP-bd_ACP"/>
</dbReference>
<dbReference type="Pfam" id="PF07993">
    <property type="entry name" value="NAD_binding_4"/>
    <property type="match status" value="1"/>
</dbReference>
<protein>
    <recommendedName>
        <fullName evidence="3">Carrier domain-containing protein</fullName>
    </recommendedName>
</protein>
<dbReference type="InterPro" id="IPR036291">
    <property type="entry name" value="NAD(P)-bd_dom_sf"/>
</dbReference>
<evidence type="ECO:0000256" key="2">
    <source>
        <dbReference type="ARBA" id="ARBA00022553"/>
    </source>
</evidence>
<sequence>AHSFSTYGISKSSRLKKGRLRDLRIHINNLSNAPFTIHGTHSFLLNVDTQIMQPITTQSIIDPEKFKSLVDALEHQVATIPDRPFIRYPERHNDLLVYNDLTFSQFHRITDALAERYRAELGSSLNQQADPEQSSQTVVGLLAATNVQYTLTSFALIKLGLTVFCLSPRNSPFVLQHLMAKSAATALIVGPQFVERGQPLEAELGIKVLPICDVDLRANMDTELTSSDPIQSSWKEQAKKISHPTIMQSSGSTGLPKPIYNTNANVMHVCDFQAYLVTKSPNGEPDVLLSIAPFAIGMLLSFFACLISGNVYAIPFYSTWPPATQEILQSLEASQATEAFLVPSMIVDIENFLAANGDNTYEPLRRLKQLSFGGAPLAHNVGDALALAGVNLVSIYGSTEITMATFTPPKSLRKSVLHWDLMQVAKCMDHKWVPVEGSDVKELYILPASLRNNVSNQPDGSFRTGDLFLESPPGSGLYVYRGRKDNLLVHTNGEKTNPDMMEALISEHQLIEHVVIVGADRFCTAALVQLKHEEALKRTEEGMIRDAHAAVLSVNEFVPSHSRVLREMIYILPLNRKLPLTDKGTVQRKKANEEFGQEIERMYQNLFSAIKTANKTGDIVDEHVTVDNIQNFIKSTVANILSKPKGALDISVSLFDLGLDSLTSMALFNDLSQEYGNLPRNIVFYHSSISDLSKAVHGRLEGRLDGKVDVAEDTTHIQDVDSLLDKYLGLINSQSNSKPITPNTKVSAPNEVVVITGASGSLGNFILKIMLTDPHRVSKVYVLLRGETPVERLRKSFERRLLDPAILGDNRIEIIQTDLSDPHLGLSDEVYNRLLTDATSIIHTAWKMDFNLRVVDFERDNIRGLYHLLLLARGDGSQRKRFHFISSISACLNAKAVSIPEQIPPRDPTYPLPNGYAQSKFIADHVCAQAAEKWGIPMDVYRIGQISGDTRNGVWNTSELIPMMVAYGAGWMGELPNKERDIDWIPVDVAAEAIYELAFEYQNGSASIVDVHHIMNPQTVAWEDSLEILRWAGLRFKTVTPQEWLSHLTTAKENPGNKLAPYFEKTFGESAIGSKPPMFETKETCKKSQVMKKAPRINAEYVRLCLEFWKNVGFLDKGF</sequence>
<gene>
    <name evidence="4" type="ORF">BC938DRAFT_482109</name>
</gene>
<keyword evidence="5" id="KW-1185">Reference proteome</keyword>
<dbReference type="EMBL" id="RBNJ01006896">
    <property type="protein sequence ID" value="RUS28249.1"/>
    <property type="molecule type" value="Genomic_DNA"/>
</dbReference>
<dbReference type="InterPro" id="IPR042099">
    <property type="entry name" value="ANL_N_sf"/>
</dbReference>
<keyword evidence="2" id="KW-0597">Phosphoprotein</keyword>
<dbReference type="InterPro" id="IPR020806">
    <property type="entry name" value="PKS_PP-bd"/>
</dbReference>
<dbReference type="SUPFAM" id="SSF47336">
    <property type="entry name" value="ACP-like"/>
    <property type="match status" value="1"/>
</dbReference>
<dbReference type="Proteomes" id="UP000274822">
    <property type="component" value="Unassembled WGS sequence"/>
</dbReference>
<evidence type="ECO:0000313" key="5">
    <source>
        <dbReference type="Proteomes" id="UP000274822"/>
    </source>
</evidence>
<feature type="domain" description="Carrier" evidence="3">
    <location>
        <begin position="624"/>
        <end position="700"/>
    </location>
</feature>
<proteinExistence type="predicted"/>
<name>A0A433QET6_9FUNG</name>
<keyword evidence="1" id="KW-0596">Phosphopantetheine</keyword>
<evidence type="ECO:0000313" key="4">
    <source>
        <dbReference type="EMBL" id="RUS28249.1"/>
    </source>
</evidence>
<dbReference type="Gene3D" id="1.10.1200.10">
    <property type="entry name" value="ACP-like"/>
    <property type="match status" value="1"/>
</dbReference>
<dbReference type="SUPFAM" id="SSF56801">
    <property type="entry name" value="Acetyl-CoA synthetase-like"/>
    <property type="match status" value="1"/>
</dbReference>
<dbReference type="AlphaFoldDB" id="A0A433QET6"/>
<evidence type="ECO:0000256" key="1">
    <source>
        <dbReference type="ARBA" id="ARBA00022450"/>
    </source>
</evidence>
<comment type="caution">
    <text evidence="4">The sequence shown here is derived from an EMBL/GenBank/DDBJ whole genome shotgun (WGS) entry which is preliminary data.</text>
</comment>
<dbReference type="PROSITE" id="PS50075">
    <property type="entry name" value="CARRIER"/>
    <property type="match status" value="1"/>
</dbReference>
<dbReference type="InterPro" id="IPR013120">
    <property type="entry name" value="FAR_NAD-bd"/>
</dbReference>
<dbReference type="Gene3D" id="3.40.50.12780">
    <property type="entry name" value="N-terminal domain of ligase-like"/>
    <property type="match status" value="1"/>
</dbReference>
<accession>A0A433QET6</accession>
<dbReference type="Gene3D" id="3.40.50.720">
    <property type="entry name" value="NAD(P)-binding Rossmann-like Domain"/>
    <property type="match status" value="1"/>
</dbReference>